<dbReference type="AlphaFoldDB" id="A0A8S1GS30"/>
<reference evidence="1" key="1">
    <citation type="submission" date="2020-10" db="EMBL/GenBank/DDBJ databases">
        <authorList>
            <person name="Kikuchi T."/>
        </authorList>
    </citation>
    <scope>NUCLEOTIDE SEQUENCE</scope>
    <source>
        <strain evidence="1">NKZ352</strain>
    </source>
</reference>
<accession>A0A8S1GS30</accession>
<sequence>MVCPAKVGANTRFSSAKRNKIDNGGANPHFGFQTNSFASEAHPQLHQAVDGSLILDVFVRISEQNAVRARSSTTSLIDSRISGVNVGRPEVGVSLLTAFRQGGAALSSYPSRSPIRQQIIQA</sequence>
<name>A0A8S1GS30_9PELO</name>
<keyword evidence="2" id="KW-1185">Reference proteome</keyword>
<organism evidence="1 2">
    <name type="scientific">Caenorhabditis auriculariae</name>
    <dbReference type="NCBI Taxonomy" id="2777116"/>
    <lineage>
        <taxon>Eukaryota</taxon>
        <taxon>Metazoa</taxon>
        <taxon>Ecdysozoa</taxon>
        <taxon>Nematoda</taxon>
        <taxon>Chromadorea</taxon>
        <taxon>Rhabditida</taxon>
        <taxon>Rhabditina</taxon>
        <taxon>Rhabditomorpha</taxon>
        <taxon>Rhabditoidea</taxon>
        <taxon>Rhabditidae</taxon>
        <taxon>Peloderinae</taxon>
        <taxon>Caenorhabditis</taxon>
    </lineage>
</organism>
<comment type="caution">
    <text evidence="1">The sequence shown here is derived from an EMBL/GenBank/DDBJ whole genome shotgun (WGS) entry which is preliminary data.</text>
</comment>
<protein>
    <submittedName>
        <fullName evidence="1">Uncharacterized protein</fullName>
    </submittedName>
</protein>
<evidence type="ECO:0000313" key="2">
    <source>
        <dbReference type="Proteomes" id="UP000835052"/>
    </source>
</evidence>
<proteinExistence type="predicted"/>
<gene>
    <name evidence="1" type="ORF">CAUJ_LOCUS1487</name>
</gene>
<dbReference type="EMBL" id="CAJGYM010000002">
    <property type="protein sequence ID" value="CAD6185568.1"/>
    <property type="molecule type" value="Genomic_DNA"/>
</dbReference>
<dbReference type="Proteomes" id="UP000835052">
    <property type="component" value="Unassembled WGS sequence"/>
</dbReference>
<evidence type="ECO:0000313" key="1">
    <source>
        <dbReference type="EMBL" id="CAD6185568.1"/>
    </source>
</evidence>